<comment type="caution">
    <text evidence="1">The sequence shown here is derived from an EMBL/GenBank/DDBJ whole genome shotgun (WGS) entry which is preliminary data.</text>
</comment>
<name>A0AC61PLR1_9FIRM</name>
<proteinExistence type="predicted"/>
<evidence type="ECO:0000313" key="2">
    <source>
        <dbReference type="Proteomes" id="UP000192328"/>
    </source>
</evidence>
<gene>
    <name evidence="1" type="ORF">SAMN06297397_1708</name>
</gene>
<accession>A0AC61PLR1</accession>
<organism evidence="1 2">
    <name type="scientific">Aristaeella lactis</name>
    <dbReference type="NCBI Taxonomy" id="3046383"/>
    <lineage>
        <taxon>Bacteria</taxon>
        <taxon>Bacillati</taxon>
        <taxon>Bacillota</taxon>
        <taxon>Clostridia</taxon>
        <taxon>Eubacteriales</taxon>
        <taxon>Aristaeellaceae</taxon>
        <taxon>Aristaeella</taxon>
    </lineage>
</organism>
<dbReference type="EMBL" id="FWXZ01000003">
    <property type="protein sequence ID" value="SMC63980.1"/>
    <property type="molecule type" value="Genomic_DNA"/>
</dbReference>
<dbReference type="Proteomes" id="UP000192328">
    <property type="component" value="Unassembled WGS sequence"/>
</dbReference>
<keyword evidence="2" id="KW-1185">Reference proteome</keyword>
<sequence>MPAYKDQQRKTWTVKLQYKNWEQKDKYVCKRGFRTKHEADEWEESFLRELKQSPDITFGEFWEIYKRDRKMRVKQSTWDTKESIVEQHILPFFRSRLLREITTIDIMSWQNHLLMARVPGTGEPYSSDYLRTVHNQLSCILNHGVKYYKLKDNPAMVAGNMGKSSKSEMQIWTQYEFQKFIAVMMDKPILYYAYEVLYWMGIRKGELLALTKADVDLEKRQMRINKTLYSRGKVEMVTSPKTPESNRTISIPQFLADELAEYFSMNYDLHDDDRIFPVKGCVLSRQLNAGAEKAGLKRIRVHDLRHSHVSLLINVGGFNAIQIARRVGHSSIDITYRYAHLFPGAQADMANRLDEMKGAMKDV</sequence>
<protein>
    <submittedName>
        <fullName evidence="1">Site-specific recombinase XerD</fullName>
    </submittedName>
</protein>
<evidence type="ECO:0000313" key="1">
    <source>
        <dbReference type="EMBL" id="SMC63980.1"/>
    </source>
</evidence>
<reference evidence="1" key="1">
    <citation type="submission" date="2017-04" db="EMBL/GenBank/DDBJ databases">
        <authorList>
            <person name="Varghese N."/>
            <person name="Submissions S."/>
        </authorList>
    </citation>
    <scope>NUCLEOTIDE SEQUENCE</scope>
    <source>
        <strain evidence="1">WTE2008</strain>
    </source>
</reference>